<reference evidence="3" key="1">
    <citation type="journal article" date="2014" name="Science">
        <title>Ancient hybridizations among the ancestral genomes of bread wheat.</title>
        <authorList>
            <consortium name="International Wheat Genome Sequencing Consortium,"/>
            <person name="Marcussen T."/>
            <person name="Sandve S.R."/>
            <person name="Heier L."/>
            <person name="Spannagl M."/>
            <person name="Pfeifer M."/>
            <person name="Jakobsen K.S."/>
            <person name="Wulff B.B."/>
            <person name="Steuernagel B."/>
            <person name="Mayer K.F."/>
            <person name="Olsen O.A."/>
        </authorList>
    </citation>
    <scope>NUCLEOTIDE SEQUENCE [LARGE SCALE GENOMIC DNA]</scope>
    <source>
        <strain evidence="3">cv. AL8/78</strain>
    </source>
</reference>
<evidence type="ECO:0000313" key="3">
    <source>
        <dbReference type="Proteomes" id="UP000015105"/>
    </source>
</evidence>
<reference evidence="2" key="5">
    <citation type="journal article" date="2021" name="G3 (Bethesda)">
        <title>Aegilops tauschii genome assembly Aet v5.0 features greater sequence contiguity and improved annotation.</title>
        <authorList>
            <person name="Wang L."/>
            <person name="Zhu T."/>
            <person name="Rodriguez J.C."/>
            <person name="Deal K.R."/>
            <person name="Dubcovsky J."/>
            <person name="McGuire P.E."/>
            <person name="Lux T."/>
            <person name="Spannagl M."/>
            <person name="Mayer K.F.X."/>
            <person name="Baldrich P."/>
            <person name="Meyers B.C."/>
            <person name="Huo N."/>
            <person name="Gu Y.Q."/>
            <person name="Zhou H."/>
            <person name="Devos K.M."/>
            <person name="Bennetzen J.L."/>
            <person name="Unver T."/>
            <person name="Budak H."/>
            <person name="Gulick P.J."/>
            <person name="Galiba G."/>
            <person name="Kalapos B."/>
            <person name="Nelson D.R."/>
            <person name="Li P."/>
            <person name="You F.M."/>
            <person name="Luo M.C."/>
            <person name="Dvorak J."/>
        </authorList>
    </citation>
    <scope>NUCLEOTIDE SEQUENCE [LARGE SCALE GENOMIC DNA]</scope>
    <source>
        <strain evidence="2">cv. AL8/78</strain>
    </source>
</reference>
<dbReference type="SUPFAM" id="SSF82199">
    <property type="entry name" value="SET domain"/>
    <property type="match status" value="1"/>
</dbReference>
<dbReference type="Gene3D" id="2.170.270.10">
    <property type="entry name" value="SET domain"/>
    <property type="match status" value="1"/>
</dbReference>
<sequence length="220" mass="24439">QHYDVDSPTSKLESHIYAIVLLSCLQKHYKSDLSWKEETLAQMVLLICQVKVNSIAIVCMKSMDGSQGLTENKGYSAADDGVMCSVEQVKVAQAIYMSGSLFNHSCRPNVHSYFHSRTLFLRSTTYIKSGSPVELSYGPQAGEMNLVKRQKSLQENYKFSCQCSSCSELHLSDLVIDSFCCPRSSCLGAVSESTCYKSEENCVHVSVDESDICKLSLPVR</sequence>
<reference evidence="2" key="3">
    <citation type="journal article" date="2017" name="Nature">
        <title>Genome sequence of the progenitor of the wheat D genome Aegilops tauschii.</title>
        <authorList>
            <person name="Luo M.C."/>
            <person name="Gu Y.Q."/>
            <person name="Puiu D."/>
            <person name="Wang H."/>
            <person name="Twardziok S.O."/>
            <person name="Deal K.R."/>
            <person name="Huo N."/>
            <person name="Zhu T."/>
            <person name="Wang L."/>
            <person name="Wang Y."/>
            <person name="McGuire P.E."/>
            <person name="Liu S."/>
            <person name="Long H."/>
            <person name="Ramasamy R.K."/>
            <person name="Rodriguez J.C."/>
            <person name="Van S.L."/>
            <person name="Yuan L."/>
            <person name="Wang Z."/>
            <person name="Xia Z."/>
            <person name="Xiao L."/>
            <person name="Anderson O.D."/>
            <person name="Ouyang S."/>
            <person name="Liang Y."/>
            <person name="Zimin A.V."/>
            <person name="Pertea G."/>
            <person name="Qi P."/>
            <person name="Bennetzen J.L."/>
            <person name="Dai X."/>
            <person name="Dawson M.W."/>
            <person name="Muller H.G."/>
            <person name="Kugler K."/>
            <person name="Rivarola-Duarte L."/>
            <person name="Spannagl M."/>
            <person name="Mayer K.F.X."/>
            <person name="Lu F.H."/>
            <person name="Bevan M.W."/>
            <person name="Leroy P."/>
            <person name="Li P."/>
            <person name="You F.M."/>
            <person name="Sun Q."/>
            <person name="Liu Z."/>
            <person name="Lyons E."/>
            <person name="Wicker T."/>
            <person name="Salzberg S.L."/>
            <person name="Devos K.M."/>
            <person name="Dvorak J."/>
        </authorList>
    </citation>
    <scope>NUCLEOTIDE SEQUENCE [LARGE SCALE GENOMIC DNA]</scope>
    <source>
        <strain evidence="2">cv. AL8/78</strain>
    </source>
</reference>
<evidence type="ECO:0000313" key="2">
    <source>
        <dbReference type="EnsemblPlants" id="AET1Gv20428600.11"/>
    </source>
</evidence>
<dbReference type="PANTHER" id="PTHR47337:SF1">
    <property type="entry name" value="TETRATRICOPEPTIDE REPEAT (TPR)-LIKE SUPERFAMILY PROTEIN"/>
    <property type="match status" value="1"/>
</dbReference>
<dbReference type="AlphaFoldDB" id="A0A452YJ51"/>
<dbReference type="InterPro" id="IPR001214">
    <property type="entry name" value="SET_dom"/>
</dbReference>
<dbReference type="Gramene" id="AET1Gv20428600.11">
    <property type="protein sequence ID" value="AET1Gv20428600.11"/>
    <property type="gene ID" value="AET1Gv20428600"/>
</dbReference>
<proteinExistence type="predicted"/>
<protein>
    <recommendedName>
        <fullName evidence="1">SET domain-containing protein</fullName>
    </recommendedName>
</protein>
<evidence type="ECO:0000259" key="1">
    <source>
        <dbReference type="Pfam" id="PF00856"/>
    </source>
</evidence>
<name>A0A452YJ51_AEGTS</name>
<organism evidence="2 3">
    <name type="scientific">Aegilops tauschii subsp. strangulata</name>
    <name type="common">Goatgrass</name>
    <dbReference type="NCBI Taxonomy" id="200361"/>
    <lineage>
        <taxon>Eukaryota</taxon>
        <taxon>Viridiplantae</taxon>
        <taxon>Streptophyta</taxon>
        <taxon>Embryophyta</taxon>
        <taxon>Tracheophyta</taxon>
        <taxon>Spermatophyta</taxon>
        <taxon>Magnoliopsida</taxon>
        <taxon>Liliopsida</taxon>
        <taxon>Poales</taxon>
        <taxon>Poaceae</taxon>
        <taxon>BOP clade</taxon>
        <taxon>Pooideae</taxon>
        <taxon>Triticodae</taxon>
        <taxon>Triticeae</taxon>
        <taxon>Triticinae</taxon>
        <taxon>Aegilops</taxon>
    </lineage>
</organism>
<dbReference type="InterPro" id="IPR046341">
    <property type="entry name" value="SET_dom_sf"/>
</dbReference>
<dbReference type="Proteomes" id="UP000015105">
    <property type="component" value="Chromosome 1D"/>
</dbReference>
<keyword evidence="3" id="KW-1185">Reference proteome</keyword>
<dbReference type="Gene3D" id="1.25.40.10">
    <property type="entry name" value="Tetratricopeptide repeat domain"/>
    <property type="match status" value="1"/>
</dbReference>
<reference evidence="3" key="2">
    <citation type="journal article" date="2017" name="Nat. Plants">
        <title>The Aegilops tauschii genome reveals multiple impacts of transposons.</title>
        <authorList>
            <person name="Zhao G."/>
            <person name="Zou C."/>
            <person name="Li K."/>
            <person name="Wang K."/>
            <person name="Li T."/>
            <person name="Gao L."/>
            <person name="Zhang X."/>
            <person name="Wang H."/>
            <person name="Yang Z."/>
            <person name="Liu X."/>
            <person name="Jiang W."/>
            <person name="Mao L."/>
            <person name="Kong X."/>
            <person name="Jiao Y."/>
            <person name="Jia J."/>
        </authorList>
    </citation>
    <scope>NUCLEOTIDE SEQUENCE [LARGE SCALE GENOMIC DNA]</scope>
    <source>
        <strain evidence="3">cv. AL8/78</strain>
    </source>
</reference>
<accession>A0A452YJ51</accession>
<dbReference type="Pfam" id="PF00856">
    <property type="entry name" value="SET"/>
    <property type="match status" value="1"/>
</dbReference>
<dbReference type="EnsemblPlants" id="AET1Gv20428600.11">
    <property type="protein sequence ID" value="AET1Gv20428600.11"/>
    <property type="gene ID" value="AET1Gv20428600"/>
</dbReference>
<feature type="domain" description="SET" evidence="1">
    <location>
        <begin position="89"/>
        <end position="138"/>
    </location>
</feature>
<dbReference type="InterPro" id="IPR011990">
    <property type="entry name" value="TPR-like_helical_dom_sf"/>
</dbReference>
<reference evidence="2" key="4">
    <citation type="submission" date="2019-03" db="UniProtKB">
        <authorList>
            <consortium name="EnsemblPlants"/>
        </authorList>
    </citation>
    <scope>IDENTIFICATION</scope>
</reference>
<dbReference type="PANTHER" id="PTHR47337">
    <property type="entry name" value="TETRATRICOPEPTIDE REPEAT (TPR)-LIKE SUPERFAMILY PROTEIN"/>
    <property type="match status" value="1"/>
</dbReference>